<dbReference type="EMBL" id="LSSL01007765">
    <property type="protein sequence ID" value="OLY77637.1"/>
    <property type="molecule type" value="Genomic_DNA"/>
</dbReference>
<accession>A0A1R0GL72</accession>
<gene>
    <name evidence="1" type="ORF">AYI68_g8326</name>
</gene>
<evidence type="ECO:0000313" key="2">
    <source>
        <dbReference type="Proteomes" id="UP000187455"/>
    </source>
</evidence>
<sequence>MPFIYINKSDATRPFKQVRETVKAHYRDAARRGSVKFNSHSNHTKKAYAEINDGKRKNLPKYNKPDDTENVEVSIRHLLDGTPQQKLKKICFNGSDKKIGMSWTQFRDEGRGACEVSKSISKHLPDLYFSMIEDFKVRATYFLFNSVVDAAS</sequence>
<dbReference type="AlphaFoldDB" id="A0A1R0GL72"/>
<keyword evidence="2" id="KW-1185">Reference proteome</keyword>
<comment type="caution">
    <text evidence="1">The sequence shown here is derived from an EMBL/GenBank/DDBJ whole genome shotgun (WGS) entry which is preliminary data.</text>
</comment>
<reference evidence="1 2" key="1">
    <citation type="journal article" date="2016" name="Mol. Biol. Evol.">
        <title>Genome-Wide Survey of Gut Fungi (Harpellales) Reveals the First Horizontally Transferred Ubiquitin Gene from a Mosquito Host.</title>
        <authorList>
            <person name="Wang Y."/>
            <person name="White M.M."/>
            <person name="Kvist S."/>
            <person name="Moncalvo J.M."/>
        </authorList>
    </citation>
    <scope>NUCLEOTIDE SEQUENCE [LARGE SCALE GENOMIC DNA]</scope>
    <source>
        <strain evidence="1 2">ALG-7-W6</strain>
    </source>
</reference>
<proteinExistence type="predicted"/>
<name>A0A1R0GL72_9FUNG</name>
<evidence type="ECO:0000313" key="1">
    <source>
        <dbReference type="EMBL" id="OLY77637.1"/>
    </source>
</evidence>
<protein>
    <submittedName>
        <fullName evidence="1">Uncharacterized protein</fullName>
    </submittedName>
</protein>
<dbReference type="Proteomes" id="UP000187455">
    <property type="component" value="Unassembled WGS sequence"/>
</dbReference>
<organism evidence="1 2">
    <name type="scientific">Smittium mucronatum</name>
    <dbReference type="NCBI Taxonomy" id="133383"/>
    <lineage>
        <taxon>Eukaryota</taxon>
        <taxon>Fungi</taxon>
        <taxon>Fungi incertae sedis</taxon>
        <taxon>Zoopagomycota</taxon>
        <taxon>Kickxellomycotina</taxon>
        <taxon>Harpellomycetes</taxon>
        <taxon>Harpellales</taxon>
        <taxon>Legeriomycetaceae</taxon>
        <taxon>Smittium</taxon>
    </lineage>
</organism>